<dbReference type="Proteomes" id="UP000320813">
    <property type="component" value="Unassembled WGS sequence"/>
</dbReference>
<reference evidence="1 2" key="1">
    <citation type="submission" date="2019-01" db="EMBL/GenBank/DDBJ databases">
        <title>Insights into ecological role of a new deltaproteobacterial order Candidatus Sinidesulfobacterales (Sva0485) by metagenomics and metatranscriptomics.</title>
        <authorList>
            <person name="Tan S."/>
            <person name="Liu J."/>
            <person name="Fang Y."/>
            <person name="Hedlund B.P."/>
            <person name="Lian Z.H."/>
            <person name="Huang L.Y."/>
            <person name="Li J.T."/>
            <person name="Huang L.N."/>
            <person name="Li W.J."/>
            <person name="Jiang H.C."/>
            <person name="Dong H.L."/>
            <person name="Shu W.S."/>
        </authorList>
    </citation>
    <scope>NUCLEOTIDE SEQUENCE [LARGE SCALE GENOMIC DNA]</scope>
    <source>
        <strain evidence="1">AP3</strain>
    </source>
</reference>
<sequence length="428" mass="48713">MENKNSLKVTLVFNRDLLNKAEIKKIIYVKIPDEKKKNNLIKKLEVKALDENIRFQKRKLPQSFNPVFKGHILFSEKIELSDKKLIDFANIFFERLEENFGINVINYSLIDAKKGALKENYKLKLFDFEIFNYNFIEHRAIKKGLTVAGGAKEINELAETIFVKPELKIRVREKKPAKPALKKAFKIKEEKALKTPGEKAKPKKIVNKKAIRGKAVKENEPAEAFRAFEAPEEQAAGAVEVSEANTSAGTREQVSLISLNWSLLSPSESLPVLENGEPEEIRQNSWVRIYFQKPSVRQVVWRLRDKPGTNSARPILRVYVDDKMLWYELLDNQFGSRYIIFPDDYELAKTWVEIGYILEKGEFIFIARSPIWPPACLFKRLPKINSKKRIPKGVALIGATESIPGGRHLPVNLSGGSGAGFFVSGAGK</sequence>
<protein>
    <submittedName>
        <fullName evidence="1">Uncharacterized protein</fullName>
    </submittedName>
</protein>
<organism evidence="1 2">
    <name type="scientific">Candidatus Acidulodesulfobacterium ferriphilum</name>
    <dbReference type="NCBI Taxonomy" id="2597223"/>
    <lineage>
        <taxon>Bacteria</taxon>
        <taxon>Deltaproteobacteria</taxon>
        <taxon>Candidatus Acidulodesulfobacterales</taxon>
        <taxon>Candidatus Acidulodesulfobacterium</taxon>
    </lineage>
</organism>
<dbReference type="EMBL" id="SGBD01000003">
    <property type="protein sequence ID" value="RZD14359.1"/>
    <property type="molecule type" value="Genomic_DNA"/>
</dbReference>
<dbReference type="AlphaFoldDB" id="A0A519BAP0"/>
<comment type="caution">
    <text evidence="1">The sequence shown here is derived from an EMBL/GenBank/DDBJ whole genome shotgun (WGS) entry which is preliminary data.</text>
</comment>
<accession>A0A519BAP0</accession>
<name>A0A519BAP0_9DELT</name>
<evidence type="ECO:0000313" key="2">
    <source>
        <dbReference type="Proteomes" id="UP000320813"/>
    </source>
</evidence>
<gene>
    <name evidence="1" type="ORF">EVJ47_06750</name>
</gene>
<evidence type="ECO:0000313" key="1">
    <source>
        <dbReference type="EMBL" id="RZD14359.1"/>
    </source>
</evidence>
<proteinExistence type="predicted"/>